<evidence type="ECO:0000313" key="1">
    <source>
        <dbReference type="EMBL" id="EKP94487.1"/>
    </source>
</evidence>
<dbReference type="EMBL" id="AENY02000003">
    <property type="protein sequence ID" value="EKP94487.1"/>
    <property type="molecule type" value="Genomic_DNA"/>
</dbReference>
<dbReference type="Proteomes" id="UP000005710">
    <property type="component" value="Unassembled WGS sequence"/>
</dbReference>
<dbReference type="InterPro" id="IPR010982">
    <property type="entry name" value="Lambda_DNA-bd_dom_sf"/>
</dbReference>
<name>K6PNP4_9FIRM</name>
<proteinExistence type="predicted"/>
<comment type="caution">
    <text evidence="1">The sequence shown here is derived from an EMBL/GenBank/DDBJ whole genome shotgun (WGS) entry which is preliminary data.</text>
</comment>
<dbReference type="SUPFAM" id="SSF47413">
    <property type="entry name" value="lambda repressor-like DNA-binding domains"/>
    <property type="match status" value="1"/>
</dbReference>
<protein>
    <submittedName>
        <fullName evidence="1">Helix-turn-helix protein</fullName>
    </submittedName>
</protein>
<sequence length="73" mass="8265">MENPLVEAVRKAGLTRAALSLRAGLSYAAVAHALRGYPKKPPQAMLKVLESLGWDAEELERRYVEWRSAYRDH</sequence>
<reference evidence="1" key="1">
    <citation type="submission" date="2010-10" db="EMBL/GenBank/DDBJ databases">
        <authorList>
            <consortium name="US DOE Joint Genome Institute (JGI-PGF)"/>
            <person name="Lucas S."/>
            <person name="Copeland A."/>
            <person name="Lapidus A."/>
            <person name="Bruce D."/>
            <person name="Goodwin L."/>
            <person name="Pitluck S."/>
            <person name="Kyrpides N."/>
            <person name="Mavromatis K."/>
            <person name="Detter J.C."/>
            <person name="Han C."/>
            <person name="Land M."/>
            <person name="Hauser L."/>
            <person name="Markowitz V."/>
            <person name="Cheng J.-F."/>
            <person name="Hugenholtz P."/>
            <person name="Woyke T."/>
            <person name="Wu D."/>
            <person name="Pukall R."/>
            <person name="Wahrenburg C."/>
            <person name="Brambilla E."/>
            <person name="Klenk H.-P."/>
            <person name="Eisen J.A."/>
        </authorList>
    </citation>
    <scope>NUCLEOTIDE SEQUENCE [LARGE SCALE GENOMIC DNA]</scope>
    <source>
        <strain evidence="1">DSM 13965</strain>
    </source>
</reference>
<organism evidence="1 2">
    <name type="scientific">Thermaerobacter subterraneus DSM 13965</name>
    <dbReference type="NCBI Taxonomy" id="867903"/>
    <lineage>
        <taxon>Bacteria</taxon>
        <taxon>Bacillati</taxon>
        <taxon>Bacillota</taxon>
        <taxon>Clostridia</taxon>
        <taxon>Eubacteriales</taxon>
        <taxon>Clostridiales Family XVII. Incertae Sedis</taxon>
        <taxon>Thermaerobacter</taxon>
    </lineage>
</organism>
<evidence type="ECO:0000313" key="2">
    <source>
        <dbReference type="Proteomes" id="UP000005710"/>
    </source>
</evidence>
<dbReference type="HOGENOM" id="CLU_2703652_0_0_9"/>
<dbReference type="STRING" id="867903.ThesuDRAFT_02224"/>
<gene>
    <name evidence="1" type="ORF">ThesuDRAFT_02224</name>
</gene>
<dbReference type="Gene3D" id="1.10.260.40">
    <property type="entry name" value="lambda repressor-like DNA-binding domains"/>
    <property type="match status" value="1"/>
</dbReference>
<reference evidence="1" key="2">
    <citation type="submission" date="2012-10" db="EMBL/GenBank/DDBJ databases">
        <title>Improved high-quality draft of Thermaerobacter subterraneus C21, DSM 13965.</title>
        <authorList>
            <consortium name="DOE Joint Genome Institute"/>
            <person name="Eisen J."/>
            <person name="Huntemann M."/>
            <person name="Wei C.-L."/>
            <person name="Han J."/>
            <person name="Detter J.C."/>
            <person name="Han C."/>
            <person name="Tapia R."/>
            <person name="Chen A."/>
            <person name="Kyrpides N."/>
            <person name="Mavromatis K."/>
            <person name="Markowitz V."/>
            <person name="Szeto E."/>
            <person name="Ivanova N."/>
            <person name="Mikhailova N."/>
            <person name="Ovchinnikova G."/>
            <person name="Pagani I."/>
            <person name="Pati A."/>
            <person name="Goodwin L."/>
            <person name="Nordberg H.P."/>
            <person name="Cantor M.N."/>
            <person name="Hua S.X."/>
            <person name="Woyke T."/>
            <person name="Eisen J."/>
            <person name="Klenk H.-P."/>
        </authorList>
    </citation>
    <scope>NUCLEOTIDE SEQUENCE [LARGE SCALE GENOMIC DNA]</scope>
    <source>
        <strain evidence="1">DSM 13965</strain>
    </source>
</reference>
<accession>K6PNP4</accession>
<dbReference type="AlphaFoldDB" id="K6PNP4"/>
<keyword evidence="2" id="KW-1185">Reference proteome</keyword>
<dbReference type="GO" id="GO:0003677">
    <property type="term" value="F:DNA binding"/>
    <property type="evidence" value="ECO:0007669"/>
    <property type="project" value="InterPro"/>
</dbReference>